<dbReference type="InterPro" id="IPR000330">
    <property type="entry name" value="SNF2_N"/>
</dbReference>
<dbReference type="SMART" id="SM00487">
    <property type="entry name" value="DEXDc"/>
    <property type="match status" value="1"/>
</dbReference>
<dbReference type="PROSITE" id="PS51194">
    <property type="entry name" value="HELICASE_CTER"/>
    <property type="match status" value="1"/>
</dbReference>
<keyword evidence="1" id="KW-0378">Hydrolase</keyword>
<keyword evidence="2" id="KW-0862">Zinc</keyword>
<keyword evidence="2" id="KW-0863">Zinc-finger</keyword>
<evidence type="ECO:0000256" key="1">
    <source>
        <dbReference type="ARBA" id="ARBA00022801"/>
    </source>
</evidence>
<dbReference type="Pfam" id="PF00176">
    <property type="entry name" value="SNF2-rel_dom"/>
    <property type="match status" value="1"/>
</dbReference>
<dbReference type="PROSITE" id="PS50966">
    <property type="entry name" value="ZF_SWIM"/>
    <property type="match status" value="1"/>
</dbReference>
<accession>A0AA42DKY4</accession>
<dbReference type="InterPro" id="IPR038718">
    <property type="entry name" value="SNF2-like_sf"/>
</dbReference>
<evidence type="ECO:0000313" key="6">
    <source>
        <dbReference type="EMBL" id="MDA3730794.1"/>
    </source>
</evidence>
<dbReference type="EMBL" id="JAQIFT010000016">
    <property type="protein sequence ID" value="MDA3730794.1"/>
    <property type="molecule type" value="Genomic_DNA"/>
</dbReference>
<dbReference type="Proteomes" id="UP001169242">
    <property type="component" value="Unassembled WGS sequence"/>
</dbReference>
<dbReference type="Gene3D" id="3.40.50.300">
    <property type="entry name" value="P-loop containing nucleotide triphosphate hydrolases"/>
    <property type="match status" value="1"/>
</dbReference>
<dbReference type="InterPro" id="IPR001650">
    <property type="entry name" value="Helicase_C-like"/>
</dbReference>
<feature type="domain" description="Helicase ATP-binding" evidence="4">
    <location>
        <begin position="260"/>
        <end position="416"/>
    </location>
</feature>
<protein>
    <submittedName>
        <fullName evidence="6">DEAD/DEAH box helicase</fullName>
    </submittedName>
</protein>
<dbReference type="Pfam" id="PF00271">
    <property type="entry name" value="Helicase_C"/>
    <property type="match status" value="1"/>
</dbReference>
<dbReference type="InterPro" id="IPR007527">
    <property type="entry name" value="Znf_SWIM"/>
</dbReference>
<keyword evidence="6" id="KW-0347">Helicase</keyword>
<dbReference type="GO" id="GO:0008270">
    <property type="term" value="F:zinc ion binding"/>
    <property type="evidence" value="ECO:0007669"/>
    <property type="project" value="UniProtKB-KW"/>
</dbReference>
<dbReference type="PANTHER" id="PTHR10799">
    <property type="entry name" value="SNF2/RAD54 HELICASE FAMILY"/>
    <property type="match status" value="1"/>
</dbReference>
<gene>
    <name evidence="6" type="ORF">PBV87_04680</name>
</gene>
<dbReference type="SUPFAM" id="SSF52540">
    <property type="entry name" value="P-loop containing nucleoside triphosphate hydrolases"/>
    <property type="match status" value="2"/>
</dbReference>
<keyword evidence="2" id="KW-0479">Metal-binding</keyword>
<dbReference type="GO" id="GO:0004386">
    <property type="term" value="F:helicase activity"/>
    <property type="evidence" value="ECO:0007669"/>
    <property type="project" value="UniProtKB-KW"/>
</dbReference>
<dbReference type="CDD" id="cd18793">
    <property type="entry name" value="SF2_C_SNF"/>
    <property type="match status" value="1"/>
</dbReference>
<dbReference type="PROSITE" id="PS51192">
    <property type="entry name" value="HELICASE_ATP_BIND_1"/>
    <property type="match status" value="1"/>
</dbReference>
<dbReference type="CDD" id="cd18012">
    <property type="entry name" value="DEXQc_arch_SWI2_SNF2"/>
    <property type="match status" value="1"/>
</dbReference>
<keyword evidence="7" id="KW-1185">Reference proteome</keyword>
<dbReference type="RefSeq" id="WP_271011305.1">
    <property type="nucleotide sequence ID" value="NZ_JAQIFT010000016.1"/>
</dbReference>
<sequence length="696" mass="79905">MDLNRIPALLQLHTDSMKYKSGQALYKNQCVYGEYVNTTEYGATFYANVKDEYHRQNYTCMANIDSRRGTVEASCDCQSAIHLAGNIKICPHVVATVLKGIESLRTKQDVVEDKEGVVYSPVVHVNLSPARNGTLKMNFSIEGIEESEQRKIYTAFKEGKKLYRLEDGSCLDLGDERLKETFEFIELLGLYNDFGTLILPQTKMLYLEEYLEEHMSFMEGREYVSQVLAKVKKKQKKVEVPDTLCPILRDYQVKGYEFFSTLAWYGFGGILADEMGLGKTLQVITFILSQKDKKSLIITPTALIYNWRKEFEKFAPELKIAIVHGHKERGQLINNYKDYDVLLTTYTTYKNDVAFYSGKNFDFCVIDEAQTIKNPDAVLTRTIKTVKATHKFALTGTPIENNLLELWSIFDFVMPEYLYSKAKFQKVFMGGHNQIGALKEMIKPFLLRRTKKEVANELPDKIEQKFYVPLDGMHQKAYNAFNKMAKEQVFGRADQGLIAFTYLTKLRQLALMPEWLVKNYQGKNSKLEVLINLINENKDKKILVFSQFTKVLGHIGKRFEQEEISYSYLDGKTEAKKRIELVEAFNETDEKQVFLISLKAGGTGLNLTSASMVIHFDPWWNPAVQDQATDRAHRIGQKQVVNVVSLIARGTVEERVVELQESKKELIESVMEQDLNGEGLVKKLNPEELLRLFDTF</sequence>
<feature type="domain" description="Helicase C-terminal" evidence="5">
    <location>
        <begin position="526"/>
        <end position="688"/>
    </location>
</feature>
<name>A0AA42DKY4_9FIRM</name>
<keyword evidence="6" id="KW-0547">Nucleotide-binding</keyword>
<dbReference type="InterPro" id="IPR027417">
    <property type="entry name" value="P-loop_NTPase"/>
</dbReference>
<comment type="caution">
    <text evidence="6">The sequence shown here is derived from an EMBL/GenBank/DDBJ whole genome shotgun (WGS) entry which is preliminary data.</text>
</comment>
<dbReference type="AlphaFoldDB" id="A0AA42DKY4"/>
<organism evidence="6 7">
    <name type="scientific">Holtiella tumoricola</name>
    <dbReference type="NCBI Taxonomy" id="3018743"/>
    <lineage>
        <taxon>Bacteria</taxon>
        <taxon>Bacillati</taxon>
        <taxon>Bacillota</taxon>
        <taxon>Clostridia</taxon>
        <taxon>Lachnospirales</taxon>
        <taxon>Cellulosilyticaceae</taxon>
        <taxon>Holtiella</taxon>
    </lineage>
</organism>
<dbReference type="SMART" id="SM00490">
    <property type="entry name" value="HELICc"/>
    <property type="match status" value="1"/>
</dbReference>
<dbReference type="GO" id="GO:0005524">
    <property type="term" value="F:ATP binding"/>
    <property type="evidence" value="ECO:0007669"/>
    <property type="project" value="InterPro"/>
</dbReference>
<evidence type="ECO:0000313" key="7">
    <source>
        <dbReference type="Proteomes" id="UP001169242"/>
    </source>
</evidence>
<evidence type="ECO:0000256" key="2">
    <source>
        <dbReference type="PROSITE-ProRule" id="PRU00325"/>
    </source>
</evidence>
<reference evidence="6" key="1">
    <citation type="journal article" date="2023" name="Int. J. Syst. Evol. Microbiol.">
        <title>&lt;i&gt;Holtiella tumoricola&lt;/i&gt; gen. nov. sp. nov., isolated from a human clinical sample.</title>
        <authorList>
            <person name="Allen-Vercoe E."/>
            <person name="Daigneault M.C."/>
            <person name="Vancuren S.J."/>
            <person name="Cochrane K."/>
            <person name="O'Neal L.L."/>
            <person name="Sankaranarayanan K."/>
            <person name="Lawson P.A."/>
        </authorList>
    </citation>
    <scope>NUCLEOTIDE SEQUENCE</scope>
    <source>
        <strain evidence="6">CC70A</strain>
    </source>
</reference>
<dbReference type="InterPro" id="IPR014001">
    <property type="entry name" value="Helicase_ATP-bd"/>
</dbReference>
<dbReference type="InterPro" id="IPR049730">
    <property type="entry name" value="SNF2/RAD54-like_C"/>
</dbReference>
<feature type="domain" description="SWIM-type" evidence="3">
    <location>
        <begin position="58"/>
        <end position="101"/>
    </location>
</feature>
<proteinExistence type="predicted"/>
<evidence type="ECO:0000259" key="4">
    <source>
        <dbReference type="PROSITE" id="PS51192"/>
    </source>
</evidence>
<dbReference type="Gene3D" id="3.40.50.10810">
    <property type="entry name" value="Tandem AAA-ATPase domain"/>
    <property type="match status" value="1"/>
</dbReference>
<dbReference type="GO" id="GO:0016787">
    <property type="term" value="F:hydrolase activity"/>
    <property type="evidence" value="ECO:0007669"/>
    <property type="project" value="UniProtKB-KW"/>
</dbReference>
<dbReference type="InterPro" id="IPR013663">
    <property type="entry name" value="Helicase_SWF/SNF/SWI_bac"/>
</dbReference>
<evidence type="ECO:0000259" key="5">
    <source>
        <dbReference type="PROSITE" id="PS51194"/>
    </source>
</evidence>
<keyword evidence="6" id="KW-0067">ATP-binding</keyword>
<evidence type="ECO:0000259" key="3">
    <source>
        <dbReference type="PROSITE" id="PS50966"/>
    </source>
</evidence>
<dbReference type="Pfam" id="PF08455">
    <property type="entry name" value="SNF2_assoc"/>
    <property type="match status" value="1"/>
</dbReference>